<dbReference type="Gene3D" id="3.30.70.100">
    <property type="match status" value="1"/>
</dbReference>
<evidence type="ECO:0000256" key="1">
    <source>
        <dbReference type="SAM" id="MobiDB-lite"/>
    </source>
</evidence>
<dbReference type="Pfam" id="PF05336">
    <property type="entry name" value="rhaM"/>
    <property type="match status" value="1"/>
</dbReference>
<dbReference type="OMA" id="HAKVWPE"/>
<sequence>MWQPSDESSPSPNPPQGHSRTLSMKQKNPGRWFAQTVKLKKDRVEEYKACHAKVWPEVLKQIKDCNIEDYSIYYDDDMGLLFGTFRYVGYDYAGDMEKMAVNPKVREWWKMTDAMQESLVKGAVSSEAGEPSWWRPLEQVFFQP</sequence>
<feature type="compositionally biased region" description="Low complexity" evidence="1">
    <location>
        <begin position="1"/>
        <end position="10"/>
    </location>
</feature>
<reference evidence="3" key="1">
    <citation type="journal article" date="2015" name="Genome Announc.">
        <title>Draft whole-genome sequence of the biocontrol agent Trichoderma harzianum T6776.</title>
        <authorList>
            <person name="Baroncelli R."/>
            <person name="Piaggeschi G."/>
            <person name="Fiorini L."/>
            <person name="Bertolini E."/>
            <person name="Zapparata A."/>
            <person name="Pe M.E."/>
            <person name="Sarrocco S."/>
            <person name="Vannacci G."/>
        </authorList>
    </citation>
    <scope>NUCLEOTIDE SEQUENCE [LARGE SCALE GENOMIC DNA]</scope>
    <source>
        <strain evidence="3">T6776</strain>
    </source>
</reference>
<comment type="caution">
    <text evidence="2">The sequence shown here is derived from an EMBL/GenBank/DDBJ whole genome shotgun (WGS) entry which is preliminary data.</text>
</comment>
<dbReference type="PANTHER" id="PTHR34389">
    <property type="entry name" value="L-RHAMNOSE MUTAROTASE"/>
    <property type="match status" value="1"/>
</dbReference>
<accession>A0A0F9ZEA7</accession>
<dbReference type="EMBL" id="JOKZ01000391">
    <property type="protein sequence ID" value="KKO98726.1"/>
    <property type="molecule type" value="Genomic_DNA"/>
</dbReference>
<feature type="region of interest" description="Disordered" evidence="1">
    <location>
        <begin position="1"/>
        <end position="29"/>
    </location>
</feature>
<dbReference type="InterPro" id="IPR011008">
    <property type="entry name" value="Dimeric_a/b-barrel"/>
</dbReference>
<evidence type="ECO:0000313" key="2">
    <source>
        <dbReference type="EMBL" id="KKO98726.1"/>
    </source>
</evidence>
<evidence type="ECO:0000313" key="3">
    <source>
        <dbReference type="Proteomes" id="UP000034112"/>
    </source>
</evidence>
<name>A0A0F9ZEA7_TRIHA</name>
<dbReference type="OrthoDB" id="9981546at2759"/>
<dbReference type="InterPro" id="IPR008000">
    <property type="entry name" value="Rham/fucose_mutarotase"/>
</dbReference>
<dbReference type="AlphaFoldDB" id="A0A0F9ZEA7"/>
<proteinExistence type="predicted"/>
<protein>
    <submittedName>
        <fullName evidence="2">DUF718 domain-containing protein</fullName>
    </submittedName>
</protein>
<feature type="compositionally biased region" description="Polar residues" evidence="1">
    <location>
        <begin position="16"/>
        <end position="26"/>
    </location>
</feature>
<dbReference type="Proteomes" id="UP000034112">
    <property type="component" value="Unassembled WGS sequence"/>
</dbReference>
<gene>
    <name evidence="2" type="ORF">THAR02_09174</name>
</gene>
<dbReference type="GO" id="GO:0016857">
    <property type="term" value="F:racemase and epimerase activity, acting on carbohydrates and derivatives"/>
    <property type="evidence" value="ECO:0007669"/>
    <property type="project" value="InterPro"/>
</dbReference>
<dbReference type="SUPFAM" id="SSF54909">
    <property type="entry name" value="Dimeric alpha+beta barrel"/>
    <property type="match status" value="1"/>
</dbReference>
<organism evidence="2 3">
    <name type="scientific">Trichoderma harzianum</name>
    <name type="common">Hypocrea lixii</name>
    <dbReference type="NCBI Taxonomy" id="5544"/>
    <lineage>
        <taxon>Eukaryota</taxon>
        <taxon>Fungi</taxon>
        <taxon>Dikarya</taxon>
        <taxon>Ascomycota</taxon>
        <taxon>Pezizomycotina</taxon>
        <taxon>Sordariomycetes</taxon>
        <taxon>Hypocreomycetidae</taxon>
        <taxon>Hypocreales</taxon>
        <taxon>Hypocreaceae</taxon>
        <taxon>Trichoderma</taxon>
    </lineage>
</organism>
<dbReference type="PANTHER" id="PTHR34389:SF2">
    <property type="entry name" value="L-RHAMNOSE MUTAROTASE"/>
    <property type="match status" value="1"/>
</dbReference>